<dbReference type="Pfam" id="PF13646">
    <property type="entry name" value="HEAT_2"/>
    <property type="match status" value="3"/>
</dbReference>
<dbReference type="InterPro" id="IPR011989">
    <property type="entry name" value="ARM-like"/>
</dbReference>
<dbReference type="SUPFAM" id="SSF48371">
    <property type="entry name" value="ARM repeat"/>
    <property type="match status" value="1"/>
</dbReference>
<gene>
    <name evidence="1" type="ORF">ACFQQG_07945</name>
</gene>
<name>A0ABD5W3C8_9EURY</name>
<dbReference type="GeneID" id="76630079"/>
<comment type="caution">
    <text evidence="1">The sequence shown here is derived from an EMBL/GenBank/DDBJ whole genome shotgun (WGS) entry which is preliminary data.</text>
</comment>
<proteinExistence type="predicted"/>
<dbReference type="RefSeq" id="WP_267163916.1">
    <property type="nucleotide sequence ID" value="NZ_CP112972.1"/>
</dbReference>
<dbReference type="InterPro" id="IPR004155">
    <property type="entry name" value="PBS_lyase_HEAT"/>
</dbReference>
<dbReference type="SMART" id="SM00567">
    <property type="entry name" value="EZ_HEAT"/>
    <property type="match status" value="9"/>
</dbReference>
<accession>A0ABD5W3C8</accession>
<protein>
    <submittedName>
        <fullName evidence="1">HEAT repeat domain-containing protein</fullName>
    </submittedName>
</protein>
<dbReference type="InterPro" id="IPR016024">
    <property type="entry name" value="ARM-type_fold"/>
</dbReference>
<dbReference type="PANTHER" id="PTHR12697">
    <property type="entry name" value="PBS LYASE HEAT-LIKE PROTEIN"/>
    <property type="match status" value="1"/>
</dbReference>
<organism evidence="1 2">
    <name type="scientific">Halovenus salina</name>
    <dbReference type="NCBI Taxonomy" id="1510225"/>
    <lineage>
        <taxon>Archaea</taxon>
        <taxon>Methanobacteriati</taxon>
        <taxon>Methanobacteriota</taxon>
        <taxon>Stenosarchaea group</taxon>
        <taxon>Halobacteria</taxon>
        <taxon>Halobacteriales</taxon>
        <taxon>Haloarculaceae</taxon>
        <taxon>Halovenus</taxon>
    </lineage>
</organism>
<evidence type="ECO:0000313" key="2">
    <source>
        <dbReference type="Proteomes" id="UP001596445"/>
    </source>
</evidence>
<sequence length="413" mass="45142">MSLYEYERNGNAQEIIRVLRNSDNDNIRERAATLLGRLDEHDDRDDIVQALITAAQSDDSDAVVGAAIDSLNDLGQDALEQLIATMADIDIDDGADWVRAKAFIQGLSSDIPELRMAAANGLGEIAEPEAVPELVERFQDPDPRVRARAARACGLMDDPRATDGLESLLTDPKAAVRLEAAESLGRIGNRQALTALLELYDDTDERVRRIAVNGFGKFSNDRPVEYLIDALGDASAAVRRTAVFSLIELLSNVPTEKSHEIRETVVEQLSEVEDETVVAPLVEILERSTQSSQRRNTAWLLGRVLDDESNRDAVDALVLALEDGEQMTRQFAATSLAEIGGTYAEAELLSLATDPDNDSEARGQALFTLGKIGDKETAEQIEQLLEDTEDQTVRKRAFSALSKLGGRTGQQQP</sequence>
<dbReference type="PANTHER" id="PTHR12697:SF5">
    <property type="entry name" value="DEOXYHYPUSINE HYDROXYLASE"/>
    <property type="match status" value="1"/>
</dbReference>
<reference evidence="1 2" key="1">
    <citation type="journal article" date="2019" name="Int. J. Syst. Evol. Microbiol.">
        <title>The Global Catalogue of Microorganisms (GCM) 10K type strain sequencing project: providing services to taxonomists for standard genome sequencing and annotation.</title>
        <authorList>
            <consortium name="The Broad Institute Genomics Platform"/>
            <consortium name="The Broad Institute Genome Sequencing Center for Infectious Disease"/>
            <person name="Wu L."/>
            <person name="Ma J."/>
        </authorList>
    </citation>
    <scope>NUCLEOTIDE SEQUENCE [LARGE SCALE GENOMIC DNA]</scope>
    <source>
        <strain evidence="1 2">JCM 30072</strain>
    </source>
</reference>
<evidence type="ECO:0000313" key="1">
    <source>
        <dbReference type="EMBL" id="MFC7058119.1"/>
    </source>
</evidence>
<keyword evidence="2" id="KW-1185">Reference proteome</keyword>
<dbReference type="Gene3D" id="1.25.10.10">
    <property type="entry name" value="Leucine-rich Repeat Variant"/>
    <property type="match status" value="3"/>
</dbReference>
<dbReference type="AlphaFoldDB" id="A0ABD5W3C8"/>
<dbReference type="EMBL" id="JBHSZI010000001">
    <property type="protein sequence ID" value="MFC7058119.1"/>
    <property type="molecule type" value="Genomic_DNA"/>
</dbReference>
<dbReference type="Proteomes" id="UP001596445">
    <property type="component" value="Unassembled WGS sequence"/>
</dbReference>